<sequence length="139" mass="14888">MAEILKKLFGFRQKEETTKKAVPTDKVPDGGGGFSVKVAVPANSTTIRTAAPVVARCYGNGGIQGLTWYAENLRADDDGDVAQEFLEEIIPKTQVDPSNNKKSTPAGFEAVTHTTRPVKLKGPVCIQDGNVHQSVEFSG</sequence>
<organism evidence="1 2">
    <name type="scientific">Sphagnum troendelagicum</name>
    <dbReference type="NCBI Taxonomy" id="128251"/>
    <lineage>
        <taxon>Eukaryota</taxon>
        <taxon>Viridiplantae</taxon>
        <taxon>Streptophyta</taxon>
        <taxon>Embryophyta</taxon>
        <taxon>Bryophyta</taxon>
        <taxon>Sphagnophytina</taxon>
        <taxon>Sphagnopsida</taxon>
        <taxon>Sphagnales</taxon>
        <taxon>Sphagnaceae</taxon>
        <taxon>Sphagnum</taxon>
    </lineage>
</organism>
<protein>
    <submittedName>
        <fullName evidence="1">Uncharacterized protein</fullName>
    </submittedName>
</protein>
<evidence type="ECO:0000313" key="2">
    <source>
        <dbReference type="Proteomes" id="UP001497512"/>
    </source>
</evidence>
<accession>A0ABP0UIX6</accession>
<dbReference type="EMBL" id="OZ019896">
    <property type="protein sequence ID" value="CAK9222810.1"/>
    <property type="molecule type" value="Genomic_DNA"/>
</dbReference>
<reference evidence="1" key="1">
    <citation type="submission" date="2024-02" db="EMBL/GenBank/DDBJ databases">
        <authorList>
            <consortium name="ELIXIR-Norway"/>
            <consortium name="Elixir Norway"/>
        </authorList>
    </citation>
    <scope>NUCLEOTIDE SEQUENCE</scope>
</reference>
<dbReference type="PANTHER" id="PTHR35750">
    <property type="entry name" value="PHOSPHOLIPID HYDROPEROXIDE GLUTATHIONE PEROXIDASE"/>
    <property type="match status" value="1"/>
</dbReference>
<dbReference type="Proteomes" id="UP001497512">
    <property type="component" value="Chromosome 4"/>
</dbReference>
<evidence type="ECO:0000313" key="1">
    <source>
        <dbReference type="EMBL" id="CAK9222810.1"/>
    </source>
</evidence>
<proteinExistence type="predicted"/>
<gene>
    <name evidence="1" type="ORF">CSSPTR1EN2_LOCUS16429</name>
</gene>
<dbReference type="PANTHER" id="PTHR35750:SF1">
    <property type="entry name" value="PHOSPHOLIPID HYDROPEROXIDE GLUTATHIONE PEROXIDASE"/>
    <property type="match status" value="1"/>
</dbReference>
<keyword evidence="2" id="KW-1185">Reference proteome</keyword>
<name>A0ABP0UIX6_9BRYO</name>